<name>A0A1I7JBH6_9PROT</name>
<protein>
    <submittedName>
        <fullName evidence="1">Uncharacterized protein</fullName>
    </submittedName>
</protein>
<dbReference type="OrthoDB" id="5296242at2"/>
<dbReference type="AlphaFoldDB" id="A0A1I7JBH6"/>
<organism evidence="1 2">
    <name type="scientific">Nitrosomonas eutropha</name>
    <dbReference type="NCBI Taxonomy" id="916"/>
    <lineage>
        <taxon>Bacteria</taxon>
        <taxon>Pseudomonadati</taxon>
        <taxon>Pseudomonadota</taxon>
        <taxon>Betaproteobacteria</taxon>
        <taxon>Nitrosomonadales</taxon>
        <taxon>Nitrosomonadaceae</taxon>
        <taxon>Nitrosomonas</taxon>
    </lineage>
</organism>
<dbReference type="RefSeq" id="WP_074929500.1">
    <property type="nucleotide sequence ID" value="NZ_FPBL01000019.1"/>
</dbReference>
<gene>
    <name evidence="1" type="ORF">SAMN05216339_1199</name>
</gene>
<evidence type="ECO:0000313" key="1">
    <source>
        <dbReference type="EMBL" id="SFU82518.1"/>
    </source>
</evidence>
<accession>A0A1I7JBH6</accession>
<proteinExistence type="predicted"/>
<dbReference type="EMBL" id="FPBL01000019">
    <property type="protein sequence ID" value="SFU82518.1"/>
    <property type="molecule type" value="Genomic_DNA"/>
</dbReference>
<reference evidence="1 2" key="1">
    <citation type="submission" date="2016-10" db="EMBL/GenBank/DDBJ databases">
        <authorList>
            <person name="de Groot N.N."/>
        </authorList>
    </citation>
    <scope>NUCLEOTIDE SEQUENCE [LARGE SCALE GENOMIC DNA]</scope>
    <source>
        <strain evidence="1 2">Nm24</strain>
    </source>
</reference>
<evidence type="ECO:0000313" key="2">
    <source>
        <dbReference type="Proteomes" id="UP000183926"/>
    </source>
</evidence>
<dbReference type="Proteomes" id="UP000183926">
    <property type="component" value="Unassembled WGS sequence"/>
</dbReference>
<sequence>MEITCYRDPEIKREKRTLPATTYNLAIQLFARCGAKSLFIPIRSMQYLAIIDREEFVFVDGQRKCWVDIAWQNFHSHERESLDQPIEYEAVYYQEDQTAVMRRLQREFPLALYAMMAKQTPHNPAKVIRFRSKASADNS</sequence>